<dbReference type="RefSeq" id="WP_205105143.1">
    <property type="nucleotide sequence ID" value="NZ_JACJJG010000052.1"/>
</dbReference>
<dbReference type="GO" id="GO:0000155">
    <property type="term" value="F:phosphorelay sensor kinase activity"/>
    <property type="evidence" value="ECO:0007669"/>
    <property type="project" value="InterPro"/>
</dbReference>
<dbReference type="PANTHER" id="PTHR24421:SF58">
    <property type="entry name" value="SIGNAL TRANSDUCTION HISTIDINE-PROTEIN KINASE_PHOSPHATASE UHPB"/>
    <property type="match status" value="1"/>
</dbReference>
<evidence type="ECO:0000256" key="3">
    <source>
        <dbReference type="ARBA" id="ARBA00023012"/>
    </source>
</evidence>
<evidence type="ECO:0000256" key="5">
    <source>
        <dbReference type="SAM" id="Phobius"/>
    </source>
</evidence>
<dbReference type="InterPro" id="IPR011712">
    <property type="entry name" value="Sig_transdc_His_kin_sub3_dim/P"/>
</dbReference>
<sequence>MKTSRLLLIAIMLTAAVTAGYAETLDNLRQKAEQLHAEGKNDSALLVAEKALEIAVPDNDTTAIIGLNSSMGVYLRTLGRLDEALKHYNTAMRLCTTDAFKRNADEEARQEAATLYLNMATLHVDMQHKDDALYYAKLAADWAMKCADKELKAQLLAQDGLIFLMCGDNREAARQLTTSYELAMQLKLYPAALNAGAYMIAVADRLNDATAVGQWRDRCSRIEGKVTDTMALIAYYQIQCSVAMKHENWQESIALFNKILSTEGVDAMPFVVYDCYNNMHEAWAKLGEWRKAYECMGKAVALKDSLFEKDKAESLRELTVKYQTKEKELALARSETELSRTRMYIAIGALVVLVCAVLVSLYVQRQRRRIREREAEFARLKADTDRRLTRRYLEGLESERERLAKELHDGVCNNLYTLQVMADNKASGATELPERLNEIREQVRRVSHELMPPEFKYADICMVIYDYVASTAEASARRITFTAIPDDADWSTVPDATALELYRITQEAVGNAVKHSGATDIGVELNMTQDTLTLTITDNGSQGSQQGGSGIGRRTMKQRAEAAGGKLTVNRHAGGTTLNVVVHRKA</sequence>
<feature type="domain" description="Histidine kinase/HSP90-like ATPase" evidence="7">
    <location>
        <begin position="496"/>
        <end position="586"/>
    </location>
</feature>
<evidence type="ECO:0000256" key="4">
    <source>
        <dbReference type="SAM" id="MobiDB-lite"/>
    </source>
</evidence>
<feature type="region of interest" description="Disordered" evidence="4">
    <location>
        <begin position="537"/>
        <end position="564"/>
    </location>
</feature>
<dbReference type="InterPro" id="IPR019734">
    <property type="entry name" value="TPR_rpt"/>
</dbReference>
<evidence type="ECO:0000256" key="2">
    <source>
        <dbReference type="ARBA" id="ARBA00022777"/>
    </source>
</evidence>
<dbReference type="Pfam" id="PF02518">
    <property type="entry name" value="HATPase_c"/>
    <property type="match status" value="1"/>
</dbReference>
<dbReference type="InterPro" id="IPR036890">
    <property type="entry name" value="HATPase_C_sf"/>
</dbReference>
<keyword evidence="9" id="KW-1185">Reference proteome</keyword>
<comment type="caution">
    <text evidence="8">The sequence shown here is derived from an EMBL/GenBank/DDBJ whole genome shotgun (WGS) entry which is preliminary data.</text>
</comment>
<organism evidence="8 9">
    <name type="scientific">Marseilla massiliensis</name>
    <dbReference type="NCBI Taxonomy" id="1841864"/>
    <lineage>
        <taxon>Bacteria</taxon>
        <taxon>Pseudomonadati</taxon>
        <taxon>Bacteroidota</taxon>
        <taxon>Bacteroidia</taxon>
        <taxon>Bacteroidales</taxon>
        <taxon>Prevotellaceae</taxon>
        <taxon>Marseilla</taxon>
    </lineage>
</organism>
<keyword evidence="3" id="KW-0902">Two-component regulatory system</keyword>
<dbReference type="Gene3D" id="3.30.565.10">
    <property type="entry name" value="Histidine kinase-like ATPase, C-terminal domain"/>
    <property type="match status" value="1"/>
</dbReference>
<reference evidence="8" key="1">
    <citation type="submission" date="2020-08" db="EMBL/GenBank/DDBJ databases">
        <authorList>
            <person name="Cejkova D."/>
            <person name="Kubasova T."/>
            <person name="Jahodarova E."/>
            <person name="Rychlik I."/>
        </authorList>
    </citation>
    <scope>NUCLEOTIDE SEQUENCE</scope>
    <source>
        <strain evidence="8">An824</strain>
    </source>
</reference>
<dbReference type="InterPro" id="IPR050482">
    <property type="entry name" value="Sensor_HK_TwoCompSys"/>
</dbReference>
<dbReference type="Proteomes" id="UP000706891">
    <property type="component" value="Unassembled WGS sequence"/>
</dbReference>
<dbReference type="EMBL" id="JACJJG010000052">
    <property type="protein sequence ID" value="MBM6674088.1"/>
    <property type="molecule type" value="Genomic_DNA"/>
</dbReference>
<dbReference type="Gene3D" id="1.20.5.1930">
    <property type="match status" value="1"/>
</dbReference>
<dbReference type="SUPFAM" id="SSF55874">
    <property type="entry name" value="ATPase domain of HSP90 chaperone/DNA topoisomerase II/histidine kinase"/>
    <property type="match status" value="1"/>
</dbReference>
<dbReference type="InterPro" id="IPR011990">
    <property type="entry name" value="TPR-like_helical_dom_sf"/>
</dbReference>
<keyword evidence="2" id="KW-0418">Kinase</keyword>
<dbReference type="PANTHER" id="PTHR24421">
    <property type="entry name" value="NITRATE/NITRITE SENSOR PROTEIN NARX-RELATED"/>
    <property type="match status" value="1"/>
</dbReference>
<feature type="signal peptide" evidence="6">
    <location>
        <begin position="1"/>
        <end position="22"/>
    </location>
</feature>
<dbReference type="SMART" id="SM00028">
    <property type="entry name" value="TPR"/>
    <property type="match status" value="2"/>
</dbReference>
<evidence type="ECO:0000256" key="1">
    <source>
        <dbReference type="ARBA" id="ARBA00022679"/>
    </source>
</evidence>
<evidence type="ECO:0000313" key="9">
    <source>
        <dbReference type="Proteomes" id="UP000706891"/>
    </source>
</evidence>
<keyword evidence="5" id="KW-1133">Transmembrane helix</keyword>
<protein>
    <recommendedName>
        <fullName evidence="7">Histidine kinase/HSP90-like ATPase domain-containing protein</fullName>
    </recommendedName>
</protein>
<dbReference type="Gene3D" id="1.25.40.10">
    <property type="entry name" value="Tetratricopeptide repeat domain"/>
    <property type="match status" value="2"/>
</dbReference>
<dbReference type="InterPro" id="IPR003594">
    <property type="entry name" value="HATPase_dom"/>
</dbReference>
<evidence type="ECO:0000256" key="6">
    <source>
        <dbReference type="SAM" id="SignalP"/>
    </source>
</evidence>
<proteinExistence type="predicted"/>
<feature type="chain" id="PRO_5036839410" description="Histidine kinase/HSP90-like ATPase domain-containing protein" evidence="6">
    <location>
        <begin position="23"/>
        <end position="586"/>
    </location>
</feature>
<dbReference type="CDD" id="cd16917">
    <property type="entry name" value="HATPase_UhpB-NarQ-NarX-like"/>
    <property type="match status" value="1"/>
</dbReference>
<gene>
    <name evidence="8" type="ORF">H6A34_09390</name>
</gene>
<dbReference type="AlphaFoldDB" id="A0A938WTS1"/>
<dbReference type="Pfam" id="PF07730">
    <property type="entry name" value="HisKA_3"/>
    <property type="match status" value="1"/>
</dbReference>
<reference evidence="8" key="2">
    <citation type="journal article" date="2021" name="Sci. Rep.">
        <title>The distribution of antibiotic resistance genes in chicken gut microbiota commensals.</title>
        <authorList>
            <person name="Juricova H."/>
            <person name="Matiasovicova J."/>
            <person name="Kubasova T."/>
            <person name="Cejkova D."/>
            <person name="Rychlik I."/>
        </authorList>
    </citation>
    <scope>NUCLEOTIDE SEQUENCE</scope>
    <source>
        <strain evidence="8">An824</strain>
    </source>
</reference>
<dbReference type="GO" id="GO:0016020">
    <property type="term" value="C:membrane"/>
    <property type="evidence" value="ECO:0007669"/>
    <property type="project" value="InterPro"/>
</dbReference>
<dbReference type="SMART" id="SM00387">
    <property type="entry name" value="HATPase_c"/>
    <property type="match status" value="1"/>
</dbReference>
<feature type="transmembrane region" description="Helical" evidence="5">
    <location>
        <begin position="343"/>
        <end position="363"/>
    </location>
</feature>
<name>A0A938WTS1_9BACT</name>
<keyword evidence="6" id="KW-0732">Signal</keyword>
<dbReference type="GO" id="GO:0046983">
    <property type="term" value="F:protein dimerization activity"/>
    <property type="evidence" value="ECO:0007669"/>
    <property type="project" value="InterPro"/>
</dbReference>
<keyword evidence="5" id="KW-0472">Membrane</keyword>
<keyword evidence="1" id="KW-0808">Transferase</keyword>
<evidence type="ECO:0000313" key="8">
    <source>
        <dbReference type="EMBL" id="MBM6674088.1"/>
    </source>
</evidence>
<dbReference type="SUPFAM" id="SSF48452">
    <property type="entry name" value="TPR-like"/>
    <property type="match status" value="2"/>
</dbReference>
<keyword evidence="5" id="KW-0812">Transmembrane</keyword>
<accession>A0A938WTS1</accession>
<evidence type="ECO:0000259" key="7">
    <source>
        <dbReference type="SMART" id="SM00387"/>
    </source>
</evidence>